<keyword evidence="1" id="KW-0732">Signal</keyword>
<keyword evidence="3" id="KW-1185">Reference proteome</keyword>
<accession>A0ABP8B0X9</accession>
<reference evidence="3" key="1">
    <citation type="journal article" date="2019" name="Int. J. Syst. Evol. Microbiol.">
        <title>The Global Catalogue of Microorganisms (GCM) 10K type strain sequencing project: providing services to taxonomists for standard genome sequencing and annotation.</title>
        <authorList>
            <consortium name="The Broad Institute Genomics Platform"/>
            <consortium name="The Broad Institute Genome Sequencing Center for Infectious Disease"/>
            <person name="Wu L."/>
            <person name="Ma J."/>
        </authorList>
    </citation>
    <scope>NUCLEOTIDE SEQUENCE [LARGE SCALE GENOMIC DNA]</scope>
    <source>
        <strain evidence="3">JCM 17388</strain>
    </source>
</reference>
<feature type="chain" id="PRO_5046649458" description="Secreted protein" evidence="1">
    <location>
        <begin position="20"/>
        <end position="233"/>
    </location>
</feature>
<organism evidence="2 3">
    <name type="scientific">Streptosporangium oxazolinicum</name>
    <dbReference type="NCBI Taxonomy" id="909287"/>
    <lineage>
        <taxon>Bacteria</taxon>
        <taxon>Bacillati</taxon>
        <taxon>Actinomycetota</taxon>
        <taxon>Actinomycetes</taxon>
        <taxon>Streptosporangiales</taxon>
        <taxon>Streptosporangiaceae</taxon>
        <taxon>Streptosporangium</taxon>
    </lineage>
</organism>
<proteinExistence type="predicted"/>
<dbReference type="Proteomes" id="UP001501251">
    <property type="component" value="Unassembled WGS sequence"/>
</dbReference>
<sequence length="233" mass="26296">MRSLVALVAVTAATVPASASVSAGETYGDYSRFGARSAGQYWTGGQAAGQWTWKPLSSTTSEISWGDPAKWPPTYAEKFVRTGGWLMLDGWRDNGTYYRVRVTKEQIGDASCGSLRTLATSGLQHYVQWDIPSRAYCLKAWGTITEESSGKVIRFGHTQIWSPPAPCSNRYLTGQTCIKQWESWWDNKDDRDGPITRKLDRDQLIARGKGMAFDIHQYFPKTWQAEARSYWTW</sequence>
<dbReference type="EMBL" id="BAABAQ010000007">
    <property type="protein sequence ID" value="GAA4195452.1"/>
    <property type="molecule type" value="Genomic_DNA"/>
</dbReference>
<protein>
    <recommendedName>
        <fullName evidence="4">Secreted protein</fullName>
    </recommendedName>
</protein>
<evidence type="ECO:0000256" key="1">
    <source>
        <dbReference type="SAM" id="SignalP"/>
    </source>
</evidence>
<evidence type="ECO:0008006" key="4">
    <source>
        <dbReference type="Google" id="ProtNLM"/>
    </source>
</evidence>
<feature type="signal peptide" evidence="1">
    <location>
        <begin position="1"/>
        <end position="19"/>
    </location>
</feature>
<gene>
    <name evidence="2" type="ORF">GCM10022252_41260</name>
</gene>
<evidence type="ECO:0000313" key="2">
    <source>
        <dbReference type="EMBL" id="GAA4195452.1"/>
    </source>
</evidence>
<name>A0ABP8B0X9_9ACTN</name>
<evidence type="ECO:0000313" key="3">
    <source>
        <dbReference type="Proteomes" id="UP001501251"/>
    </source>
</evidence>
<comment type="caution">
    <text evidence="2">The sequence shown here is derived from an EMBL/GenBank/DDBJ whole genome shotgun (WGS) entry which is preliminary data.</text>
</comment>